<evidence type="ECO:0000313" key="1">
    <source>
        <dbReference type="EMBL" id="MBC4013780.1"/>
    </source>
</evidence>
<gene>
    <name evidence="1" type="ORF">H7965_00470</name>
</gene>
<dbReference type="EMBL" id="JACOMF010000001">
    <property type="protein sequence ID" value="MBC4013780.1"/>
    <property type="molecule type" value="Genomic_DNA"/>
</dbReference>
<reference evidence="1" key="1">
    <citation type="submission" date="2020-08" db="EMBL/GenBank/DDBJ databases">
        <authorList>
            <person name="Hu Y."/>
            <person name="Nguyen S.V."/>
            <person name="Li F."/>
            <person name="Fanning S."/>
        </authorList>
    </citation>
    <scope>NUCLEOTIDE SEQUENCE</scope>
    <source>
        <strain evidence="1">SYSU D8009</strain>
    </source>
</reference>
<organism evidence="1 2">
    <name type="scientific">Siccirubricoccus deserti</name>
    <dbReference type="NCBI Taxonomy" id="2013562"/>
    <lineage>
        <taxon>Bacteria</taxon>
        <taxon>Pseudomonadati</taxon>
        <taxon>Pseudomonadota</taxon>
        <taxon>Alphaproteobacteria</taxon>
        <taxon>Acetobacterales</taxon>
        <taxon>Roseomonadaceae</taxon>
        <taxon>Siccirubricoccus</taxon>
    </lineage>
</organism>
<keyword evidence="2" id="KW-1185">Reference proteome</keyword>
<dbReference type="GO" id="GO:0044781">
    <property type="term" value="P:bacterial-type flagellum organization"/>
    <property type="evidence" value="ECO:0007669"/>
    <property type="project" value="InterPro"/>
</dbReference>
<dbReference type="RefSeq" id="WP_186768553.1">
    <property type="nucleotide sequence ID" value="NZ_JACOMF010000001.1"/>
</dbReference>
<dbReference type="Pfam" id="PF10768">
    <property type="entry name" value="FliX"/>
    <property type="match status" value="1"/>
</dbReference>
<proteinExistence type="predicted"/>
<name>A0A9X0UES2_9PROT</name>
<comment type="caution">
    <text evidence="1">The sequence shown here is derived from an EMBL/GenBank/DDBJ whole genome shotgun (WGS) entry which is preliminary data.</text>
</comment>
<protein>
    <submittedName>
        <fullName evidence="1">Uncharacterized protein</fullName>
    </submittedName>
</protein>
<dbReference type="Proteomes" id="UP000600101">
    <property type="component" value="Unassembled WGS sequence"/>
</dbReference>
<dbReference type="InterPro" id="IPR019704">
    <property type="entry name" value="Flagellar_assmbl_FliX_class2"/>
</dbReference>
<dbReference type="AlphaFoldDB" id="A0A9X0UES2"/>
<accession>A0A9X0UES2</accession>
<evidence type="ECO:0000313" key="2">
    <source>
        <dbReference type="Proteomes" id="UP000600101"/>
    </source>
</evidence>
<sequence length="147" mass="14000">MRGVGRAGGGAPAGGAVGGAVGGVRGGRTGGGFSLPAAGSGAGAGVAAVAPAGPLGLGLLALQEGGEAARRDAAARQRAESLLEELAGLQLDLLAGGVDPARLERLAALTPGDAGADPELQVVVQGVVLRAHVEIARRGGNLFVSAE</sequence>